<organism evidence="1">
    <name type="scientific">bioreactor metagenome</name>
    <dbReference type="NCBI Taxonomy" id="1076179"/>
    <lineage>
        <taxon>unclassified sequences</taxon>
        <taxon>metagenomes</taxon>
        <taxon>ecological metagenomes</taxon>
    </lineage>
</organism>
<comment type="caution">
    <text evidence="1">The sequence shown here is derived from an EMBL/GenBank/DDBJ whole genome shotgun (WGS) entry which is preliminary data.</text>
</comment>
<accession>A0A645CRN5</accession>
<gene>
    <name evidence="1" type="ORF">SDC9_126616</name>
</gene>
<proteinExistence type="predicted"/>
<protein>
    <submittedName>
        <fullName evidence="1">Uncharacterized protein</fullName>
    </submittedName>
</protein>
<sequence>MKPKKSIPNKIKIIELNKKEHIKNKTELIGLTAEIIKIDELINEIYIINIKAVYIKNKFN</sequence>
<evidence type="ECO:0000313" key="1">
    <source>
        <dbReference type="EMBL" id="MPM79577.1"/>
    </source>
</evidence>
<name>A0A645CRN5_9ZZZZ</name>
<dbReference type="EMBL" id="VSSQ01029436">
    <property type="protein sequence ID" value="MPM79577.1"/>
    <property type="molecule type" value="Genomic_DNA"/>
</dbReference>
<reference evidence="1" key="1">
    <citation type="submission" date="2019-08" db="EMBL/GenBank/DDBJ databases">
        <authorList>
            <person name="Kucharzyk K."/>
            <person name="Murdoch R.W."/>
            <person name="Higgins S."/>
            <person name="Loffler F."/>
        </authorList>
    </citation>
    <scope>NUCLEOTIDE SEQUENCE</scope>
</reference>
<dbReference type="AlphaFoldDB" id="A0A645CRN5"/>